<dbReference type="InterPro" id="IPR044786">
    <property type="entry name" value="PROXY"/>
</dbReference>
<dbReference type="Gene3D" id="3.90.960.10">
    <property type="entry name" value="YbaK/aminoacyl-tRNA synthetase-associated domain"/>
    <property type="match status" value="1"/>
</dbReference>
<dbReference type="Proteomes" id="UP000637423">
    <property type="component" value="Unassembled WGS sequence"/>
</dbReference>
<reference evidence="2" key="1">
    <citation type="journal article" date="2014" name="Int. J. Syst. Evol. Microbiol.">
        <title>Complete genome sequence of Corynebacterium casei LMG S-19264T (=DSM 44701T), isolated from a smear-ripened cheese.</title>
        <authorList>
            <consortium name="US DOE Joint Genome Institute (JGI-PGF)"/>
            <person name="Walter F."/>
            <person name="Albersmeier A."/>
            <person name="Kalinowski J."/>
            <person name="Ruckert C."/>
        </authorList>
    </citation>
    <scope>NUCLEOTIDE SEQUENCE</scope>
    <source>
        <strain evidence="2">CGMCC 1.10998</strain>
    </source>
</reference>
<keyword evidence="3" id="KW-1185">Reference proteome</keyword>
<accession>A0A916UDH3</accession>
<protein>
    <recommendedName>
        <fullName evidence="1">YbaK/aminoacyl-tRNA synthetase-associated domain-containing protein</fullName>
    </recommendedName>
</protein>
<dbReference type="SUPFAM" id="SSF55826">
    <property type="entry name" value="YbaK/ProRS associated domain"/>
    <property type="match status" value="1"/>
</dbReference>
<dbReference type="PANTHER" id="PTHR30411">
    <property type="entry name" value="CYTOPLASMIC PROTEIN"/>
    <property type="match status" value="1"/>
</dbReference>
<proteinExistence type="predicted"/>
<feature type="domain" description="YbaK/aminoacyl-tRNA synthetase-associated" evidence="1">
    <location>
        <begin position="33"/>
        <end position="155"/>
    </location>
</feature>
<dbReference type="GO" id="GO:0002161">
    <property type="term" value="F:aminoacyl-tRNA deacylase activity"/>
    <property type="evidence" value="ECO:0007669"/>
    <property type="project" value="InterPro"/>
</dbReference>
<sequence>MKWITRPFQKVSVFERLQQLLTEAGARFRVVEHPHEGNSERVAAVRGTEVGQGAKAMLCKLKHADFNVMTIVPGDRRVDFKKVAQHYGHSKASLLSPEEATAQTGCVIGAIPPFSFDPSLRLVVDPELFRRYKEIAFNAGRLDRSIVLNADDYLRIAKPELVEIIVENGT</sequence>
<name>A0A916UDH3_9BURK</name>
<dbReference type="AlphaFoldDB" id="A0A916UDH3"/>
<dbReference type="Pfam" id="PF04073">
    <property type="entry name" value="tRNA_edit"/>
    <property type="match status" value="1"/>
</dbReference>
<reference evidence="2" key="2">
    <citation type="submission" date="2020-09" db="EMBL/GenBank/DDBJ databases">
        <authorList>
            <person name="Sun Q."/>
            <person name="Zhou Y."/>
        </authorList>
    </citation>
    <scope>NUCLEOTIDE SEQUENCE</scope>
    <source>
        <strain evidence="2">CGMCC 1.10998</strain>
    </source>
</reference>
<evidence type="ECO:0000259" key="1">
    <source>
        <dbReference type="Pfam" id="PF04073"/>
    </source>
</evidence>
<dbReference type="EMBL" id="BMED01000001">
    <property type="protein sequence ID" value="GGC68768.1"/>
    <property type="molecule type" value="Genomic_DNA"/>
</dbReference>
<dbReference type="InterPro" id="IPR036754">
    <property type="entry name" value="YbaK/aa-tRNA-synt-asso_dom_sf"/>
</dbReference>
<dbReference type="PANTHER" id="PTHR30411:SF9">
    <property type="entry name" value="MULTIFUNCTIONAL SER_THR-TRNA DEACYLASE PROXP-Y"/>
    <property type="match status" value="1"/>
</dbReference>
<evidence type="ECO:0000313" key="2">
    <source>
        <dbReference type="EMBL" id="GGC68768.1"/>
    </source>
</evidence>
<gene>
    <name evidence="2" type="ORF">GCM10011396_14720</name>
</gene>
<evidence type="ECO:0000313" key="3">
    <source>
        <dbReference type="Proteomes" id="UP000637423"/>
    </source>
</evidence>
<dbReference type="CDD" id="cd04336">
    <property type="entry name" value="YeaK"/>
    <property type="match status" value="1"/>
</dbReference>
<dbReference type="InterPro" id="IPR007214">
    <property type="entry name" value="YbaK/aa-tRNA-synth-assoc-dom"/>
</dbReference>
<comment type="caution">
    <text evidence="2">The sequence shown here is derived from an EMBL/GenBank/DDBJ whole genome shotgun (WGS) entry which is preliminary data.</text>
</comment>
<organism evidence="2 3">
    <name type="scientific">Undibacterium terreum</name>
    <dbReference type="NCBI Taxonomy" id="1224302"/>
    <lineage>
        <taxon>Bacteria</taxon>
        <taxon>Pseudomonadati</taxon>
        <taxon>Pseudomonadota</taxon>
        <taxon>Betaproteobacteria</taxon>
        <taxon>Burkholderiales</taxon>
        <taxon>Oxalobacteraceae</taxon>
        <taxon>Undibacterium</taxon>
    </lineage>
</organism>